<dbReference type="PANTHER" id="PTHR12652">
    <property type="entry name" value="PEROXISOMAL BIOGENESIS FACTOR 11"/>
    <property type="match status" value="1"/>
</dbReference>
<gene>
    <name evidence="5" type="ORF">I7I53_12052</name>
</gene>
<comment type="subcellular location">
    <subcellularLocation>
        <location evidence="4">Peroxisome membrane</location>
    </subcellularLocation>
</comment>
<reference evidence="5" key="1">
    <citation type="submission" date="2021-01" db="EMBL/GenBank/DDBJ databases">
        <title>Chromosome-level genome assembly of a human fungal pathogen reveals clustering of transcriptionally co-regulated genes.</title>
        <authorList>
            <person name="Voorhies M."/>
            <person name="Cohen S."/>
            <person name="Shea T.P."/>
            <person name="Petrus S."/>
            <person name="Munoz J.F."/>
            <person name="Poplawski S."/>
            <person name="Goldman W.E."/>
            <person name="Michael T."/>
            <person name="Cuomo C.A."/>
            <person name="Sil A."/>
            <person name="Beyhan S."/>
        </authorList>
    </citation>
    <scope>NUCLEOTIDE SEQUENCE</scope>
    <source>
        <strain evidence="5">H88</strain>
    </source>
</reference>
<keyword evidence="1" id="KW-0962">Peroxisome biogenesis</keyword>
<evidence type="ECO:0000313" key="5">
    <source>
        <dbReference type="EMBL" id="QSS57768.1"/>
    </source>
</evidence>
<evidence type="ECO:0000256" key="4">
    <source>
        <dbReference type="ARBA" id="ARBA00046271"/>
    </source>
</evidence>
<protein>
    <submittedName>
        <fullName evidence="5">PEX11 domain-containing protein</fullName>
    </submittedName>
</protein>
<dbReference type="PANTHER" id="PTHR12652:SF23">
    <property type="entry name" value="MICROBODY (PEROXISOME) PROLIFERATION PROTEIN PEROXIN 11B (EUROFUNG)"/>
    <property type="match status" value="1"/>
</dbReference>
<dbReference type="GO" id="GO:0016559">
    <property type="term" value="P:peroxisome fission"/>
    <property type="evidence" value="ECO:0007669"/>
    <property type="project" value="InterPro"/>
</dbReference>
<dbReference type="VEuPathDB" id="FungiDB:I7I53_12052"/>
<organism evidence="5 6">
    <name type="scientific">Ajellomyces capsulatus (strain H88)</name>
    <name type="common">Darling's disease fungus</name>
    <name type="synonym">Histoplasma capsulatum</name>
    <dbReference type="NCBI Taxonomy" id="544711"/>
    <lineage>
        <taxon>Eukaryota</taxon>
        <taxon>Fungi</taxon>
        <taxon>Dikarya</taxon>
        <taxon>Ascomycota</taxon>
        <taxon>Pezizomycotina</taxon>
        <taxon>Eurotiomycetes</taxon>
        <taxon>Eurotiomycetidae</taxon>
        <taxon>Onygenales</taxon>
        <taxon>Ajellomycetaceae</taxon>
        <taxon>Histoplasma</taxon>
    </lineage>
</organism>
<proteinExistence type="predicted"/>
<sequence>MANRHPQSLLKQFTNYTNSGIGLENVLRLIQSICQVISASVASAAEAEPWTKAWTNLALSRRYFRYFQFIDCFERAWAILSGQDPASSRGYVVRTIAVGEWSCLGGYLLLEAFTILDALNIHPIQWAEQVLLESYRFWFYSMVFASVRILWQLLVPPSPPEGQEAKLVNVKQEDEKGDSKVGNKKSFAGASGETVAGSNADMNTVHLLTELVILGCDILIPVQALGWLNVDDVTVGSAAVLSTLLMGKDKWVEVQAQAGALSRG</sequence>
<accession>A0A8A1LU93</accession>
<evidence type="ECO:0000313" key="6">
    <source>
        <dbReference type="Proteomes" id="UP000663419"/>
    </source>
</evidence>
<dbReference type="AlphaFoldDB" id="A0A8A1LU93"/>
<evidence type="ECO:0000256" key="1">
    <source>
        <dbReference type="ARBA" id="ARBA00022593"/>
    </source>
</evidence>
<dbReference type="EMBL" id="CP069107">
    <property type="protein sequence ID" value="QSS57768.1"/>
    <property type="molecule type" value="Genomic_DNA"/>
</dbReference>
<keyword evidence="2" id="KW-0472">Membrane</keyword>
<dbReference type="Pfam" id="PF05648">
    <property type="entry name" value="PEX11"/>
    <property type="match status" value="1"/>
</dbReference>
<dbReference type="GO" id="GO:0005778">
    <property type="term" value="C:peroxisomal membrane"/>
    <property type="evidence" value="ECO:0007669"/>
    <property type="project" value="UniProtKB-SubCell"/>
</dbReference>
<keyword evidence="3" id="KW-0576">Peroxisome</keyword>
<evidence type="ECO:0000256" key="2">
    <source>
        <dbReference type="ARBA" id="ARBA00023136"/>
    </source>
</evidence>
<evidence type="ECO:0000256" key="3">
    <source>
        <dbReference type="ARBA" id="ARBA00023140"/>
    </source>
</evidence>
<dbReference type="Proteomes" id="UP000663419">
    <property type="component" value="Chromosome 6"/>
</dbReference>
<dbReference type="InterPro" id="IPR008733">
    <property type="entry name" value="PEX11"/>
</dbReference>
<name>A0A8A1LU93_AJEC8</name>